<comment type="caution">
    <text evidence="20">The sequence shown here is derived from an EMBL/GenBank/DDBJ whole genome shotgun (WGS) entry which is preliminary data.</text>
</comment>
<dbReference type="InterPro" id="IPR007698">
    <property type="entry name" value="AlaDH/PNT_NAD(H)-bd"/>
</dbReference>
<comment type="catalytic activity">
    <reaction evidence="14 16">
        <text>NAD(+) + NADPH + H(+)(in) = NADH + NADP(+) + H(+)(out)</text>
        <dbReference type="Rhea" id="RHEA:47992"/>
        <dbReference type="ChEBI" id="CHEBI:15378"/>
        <dbReference type="ChEBI" id="CHEBI:57540"/>
        <dbReference type="ChEBI" id="CHEBI:57783"/>
        <dbReference type="ChEBI" id="CHEBI:57945"/>
        <dbReference type="ChEBI" id="CHEBI:58349"/>
        <dbReference type="EC" id="7.1.1.1"/>
    </reaction>
</comment>
<evidence type="ECO:0000256" key="16">
    <source>
        <dbReference type="PIRNR" id="PIRNR000203"/>
    </source>
</evidence>
<accession>A0A3A1Y318</accession>
<keyword evidence="6" id="KW-0997">Cell inner membrane</keyword>
<dbReference type="NCBIfam" id="NF006942">
    <property type="entry name" value="PRK09424.1"/>
    <property type="match status" value="1"/>
</dbReference>
<dbReference type="Pfam" id="PF05222">
    <property type="entry name" value="AlaDh_PNT_N"/>
    <property type="match status" value="1"/>
</dbReference>
<feature type="transmembrane region" description="Helical" evidence="17">
    <location>
        <begin position="487"/>
        <end position="511"/>
    </location>
</feature>
<feature type="domain" description="Alanine dehydrogenase/pyridine nucleotide transhydrogenase N-terminal" evidence="19">
    <location>
        <begin position="4"/>
        <end position="137"/>
    </location>
</feature>
<dbReference type="EC" id="7.1.1.1" evidence="4 16"/>
<evidence type="ECO:0000256" key="3">
    <source>
        <dbReference type="ARBA" id="ARBA00005689"/>
    </source>
</evidence>
<dbReference type="InterPro" id="IPR007886">
    <property type="entry name" value="AlaDH/PNT_N"/>
</dbReference>
<feature type="domain" description="Alanine dehydrogenase/pyridine nucleotide transhydrogenase NAD(H)-binding" evidence="18">
    <location>
        <begin position="146"/>
        <end position="311"/>
    </location>
</feature>
<keyword evidence="10 16" id="KW-1278">Translocase</keyword>
<dbReference type="NCBIfam" id="TIGR00561">
    <property type="entry name" value="pntA"/>
    <property type="match status" value="1"/>
</dbReference>
<evidence type="ECO:0000313" key="20">
    <source>
        <dbReference type="EMBL" id="RIY32722.1"/>
    </source>
</evidence>
<gene>
    <name evidence="20" type="ORF">CJP74_03710</name>
</gene>
<dbReference type="GO" id="GO:0008750">
    <property type="term" value="F:proton-translocating NAD(P)+ transhydrogenase activity"/>
    <property type="evidence" value="ECO:0007669"/>
    <property type="project" value="UniProtKB-EC"/>
</dbReference>
<dbReference type="GO" id="GO:0050661">
    <property type="term" value="F:NADP binding"/>
    <property type="evidence" value="ECO:0007669"/>
    <property type="project" value="TreeGrafter"/>
</dbReference>
<keyword evidence="8 16" id="KW-0547">Nucleotide-binding</keyword>
<feature type="transmembrane region" description="Helical" evidence="17">
    <location>
        <begin position="461"/>
        <end position="481"/>
    </location>
</feature>
<feature type="transmembrane region" description="Helical" evidence="17">
    <location>
        <begin position="407"/>
        <end position="424"/>
    </location>
</feature>
<dbReference type="OrthoDB" id="9804592at2"/>
<evidence type="ECO:0000256" key="2">
    <source>
        <dbReference type="ARBA" id="ARBA00004429"/>
    </source>
</evidence>
<name>A0A3A1Y318_9GAMM</name>
<comment type="subcellular location">
    <subcellularLocation>
        <location evidence="2">Cell inner membrane</location>
        <topology evidence="2">Multi-pass membrane protein</topology>
    </subcellularLocation>
</comment>
<dbReference type="SUPFAM" id="SSF52283">
    <property type="entry name" value="Formate/glycerate dehydrogenase catalytic domain-like"/>
    <property type="match status" value="1"/>
</dbReference>
<reference evidence="20 21" key="1">
    <citation type="submission" date="2017-08" db="EMBL/GenBank/DDBJ databases">
        <title>Reclassification of Bisgaard taxon 37 and 44.</title>
        <authorList>
            <person name="Christensen H."/>
        </authorList>
    </citation>
    <scope>NUCLEOTIDE SEQUENCE [LARGE SCALE GENOMIC DNA]</scope>
    <source>
        <strain evidence="20 21">B96_4</strain>
    </source>
</reference>
<evidence type="ECO:0000256" key="17">
    <source>
        <dbReference type="SAM" id="Phobius"/>
    </source>
</evidence>
<dbReference type="SMART" id="SM01003">
    <property type="entry name" value="AlaDh_PNT_N"/>
    <property type="match status" value="1"/>
</dbReference>
<evidence type="ECO:0000256" key="11">
    <source>
        <dbReference type="ARBA" id="ARBA00022989"/>
    </source>
</evidence>
<evidence type="ECO:0000256" key="6">
    <source>
        <dbReference type="ARBA" id="ARBA00022519"/>
    </source>
</evidence>
<dbReference type="Gene3D" id="3.40.50.720">
    <property type="entry name" value="NAD(P)-binding Rossmann-like Domain"/>
    <property type="match status" value="2"/>
</dbReference>
<comment type="similarity">
    <text evidence="3 16">Belongs to the AlaDH/PNT family.</text>
</comment>
<dbReference type="GO" id="GO:0006740">
    <property type="term" value="P:NADPH regeneration"/>
    <property type="evidence" value="ECO:0007669"/>
    <property type="project" value="TreeGrafter"/>
</dbReference>
<evidence type="ECO:0000259" key="18">
    <source>
        <dbReference type="SMART" id="SM01002"/>
    </source>
</evidence>
<evidence type="ECO:0000259" key="19">
    <source>
        <dbReference type="SMART" id="SM01003"/>
    </source>
</evidence>
<comment type="function">
    <text evidence="1 16">The transhydrogenation between NADH and NADP is coupled to respiration and ATP hydrolysis and functions as a proton pump across the membrane.</text>
</comment>
<dbReference type="SUPFAM" id="SSF51735">
    <property type="entry name" value="NAD(P)-binding Rossmann-fold domains"/>
    <property type="match status" value="1"/>
</dbReference>
<evidence type="ECO:0000256" key="13">
    <source>
        <dbReference type="ARBA" id="ARBA00023136"/>
    </source>
</evidence>
<dbReference type="SMART" id="SM01002">
    <property type="entry name" value="AlaDh_PNT_C"/>
    <property type="match status" value="1"/>
</dbReference>
<dbReference type="Proteomes" id="UP000266258">
    <property type="component" value="Unassembled WGS sequence"/>
</dbReference>
<evidence type="ECO:0000256" key="12">
    <source>
        <dbReference type="ARBA" id="ARBA00023027"/>
    </source>
</evidence>
<feature type="transmembrane region" description="Helical" evidence="17">
    <location>
        <begin position="430"/>
        <end position="449"/>
    </location>
</feature>
<keyword evidence="7 17" id="KW-0812">Transmembrane</keyword>
<evidence type="ECO:0000256" key="5">
    <source>
        <dbReference type="ARBA" id="ARBA00022475"/>
    </source>
</evidence>
<evidence type="ECO:0000256" key="7">
    <source>
        <dbReference type="ARBA" id="ARBA00022692"/>
    </source>
</evidence>
<dbReference type="PANTHER" id="PTHR10160:SF19">
    <property type="entry name" value="PROTON-TRANSLOCATING NAD(P)(+) TRANSHYDROGENASE"/>
    <property type="match status" value="1"/>
</dbReference>
<evidence type="ECO:0000256" key="9">
    <source>
        <dbReference type="ARBA" id="ARBA00022857"/>
    </source>
</evidence>
<evidence type="ECO:0000313" key="21">
    <source>
        <dbReference type="Proteomes" id="UP000266258"/>
    </source>
</evidence>
<dbReference type="Pfam" id="PF01262">
    <property type="entry name" value="AlaDh_PNT_C"/>
    <property type="match status" value="1"/>
</dbReference>
<evidence type="ECO:0000256" key="1">
    <source>
        <dbReference type="ARBA" id="ARBA00003943"/>
    </source>
</evidence>
<dbReference type="GO" id="GO:0005886">
    <property type="term" value="C:plasma membrane"/>
    <property type="evidence" value="ECO:0007669"/>
    <property type="project" value="UniProtKB-SubCell"/>
</dbReference>
<dbReference type="Pfam" id="PF12769">
    <property type="entry name" value="PNTB_4TM"/>
    <property type="match status" value="1"/>
</dbReference>
<dbReference type="InterPro" id="IPR036291">
    <property type="entry name" value="NAD(P)-bd_dom_sf"/>
</dbReference>
<dbReference type="EMBL" id="NRJH01000030">
    <property type="protein sequence ID" value="RIY32722.1"/>
    <property type="molecule type" value="Genomic_DNA"/>
</dbReference>
<protein>
    <recommendedName>
        <fullName evidence="15 16">NAD(P) transhydrogenase subunit alpha</fullName>
        <ecNumber evidence="4 16">7.1.1.1</ecNumber>
    </recommendedName>
</protein>
<keyword evidence="21" id="KW-1185">Reference proteome</keyword>
<dbReference type="FunFam" id="3.40.50.720:FF:000028">
    <property type="entry name" value="NAD(P) transhydrogenase subunit alpha"/>
    <property type="match status" value="1"/>
</dbReference>
<organism evidence="20 21">
    <name type="scientific">Psittacicella melopsittaci</name>
    <dbReference type="NCBI Taxonomy" id="2028576"/>
    <lineage>
        <taxon>Bacteria</taxon>
        <taxon>Pseudomonadati</taxon>
        <taxon>Pseudomonadota</taxon>
        <taxon>Gammaproteobacteria</taxon>
        <taxon>Pasteurellales</taxon>
        <taxon>Psittacicellaceae</taxon>
        <taxon>Psittacicella</taxon>
    </lineage>
</organism>
<dbReference type="InterPro" id="IPR026255">
    <property type="entry name" value="NADP_transhyd_a"/>
</dbReference>
<proteinExistence type="inferred from homology"/>
<sequence length="528" mass="56397">MQIGVRKEIQANEKRVALTPTSVSKLKKLGYQVVIESEAGQASTYPDQMYIEAGATVVPREQVYQADILLAVNPLERDEVALLKEGATVISFLYPAQNTELVTALQEKNITSLAMDMVPRISRAQAMDALSSLANIAGYRAVVEAAAQFGRFLNGQITAAGKIAPAKVLVIGAGVAGLAAIGTAKNLGAIVRAFDARPEVKEQVESMGAQFLTIGHIEQQKTNDGYTRSTSEEFDRKSAELYAAQAKEVDIIITTAAIPGRKAPLLITKEMVDSMKPGSVIIDIAAATGGNCAYTQAGQVVTTDNGVKVVGYTNYQSLLGNQASELYANNLVNLLSLITPEKNGQYQLEQSDVIVRNMLVTLTDGEKGQASLLYPPPPISVSAAPKETAKAAPAKPQVDAKTLARKLIWQTVGLALAFLVYLYLTSFLPASFVADLNIFMLASVLGYFLIWNVHSALHTPLMSLTNALSGIVVIGAIYQVSSVEFGVLAKLLALIGVFLGGLNIFGGFAVTHRMLSMFIKKDKDQGGK</sequence>
<keyword evidence="12 16" id="KW-0520">NAD</keyword>
<keyword evidence="9 16" id="KW-0521">NADP</keyword>
<dbReference type="RefSeq" id="WP_119496920.1">
    <property type="nucleotide sequence ID" value="NZ_NRJH01000030.1"/>
</dbReference>
<keyword evidence="13 17" id="KW-0472">Membrane</keyword>
<dbReference type="AlphaFoldDB" id="A0A3A1Y318"/>
<evidence type="ECO:0000256" key="4">
    <source>
        <dbReference type="ARBA" id="ARBA00012943"/>
    </source>
</evidence>
<evidence type="ECO:0000256" key="10">
    <source>
        <dbReference type="ARBA" id="ARBA00022967"/>
    </source>
</evidence>
<dbReference type="CDD" id="cd05304">
    <property type="entry name" value="Rubrum_tdh"/>
    <property type="match status" value="1"/>
</dbReference>
<evidence type="ECO:0000256" key="8">
    <source>
        <dbReference type="ARBA" id="ARBA00022741"/>
    </source>
</evidence>
<keyword evidence="11 17" id="KW-1133">Transmembrane helix</keyword>
<dbReference type="InterPro" id="IPR024605">
    <property type="entry name" value="NADP_transhyd_a_C"/>
</dbReference>
<keyword evidence="5" id="KW-1003">Cell membrane</keyword>
<evidence type="ECO:0000256" key="15">
    <source>
        <dbReference type="ARBA" id="ARBA00071831"/>
    </source>
</evidence>
<evidence type="ECO:0000256" key="14">
    <source>
        <dbReference type="ARBA" id="ARBA00048202"/>
    </source>
</evidence>
<dbReference type="PIRSF" id="PIRSF000203">
    <property type="entry name" value="NADP_transhydrogenase_alpha"/>
    <property type="match status" value="1"/>
</dbReference>
<dbReference type="PANTHER" id="PTHR10160">
    <property type="entry name" value="NAD(P) TRANSHYDROGENASE"/>
    <property type="match status" value="1"/>
</dbReference>